<accession>A0A2S6N4E9</accession>
<dbReference type="PANTHER" id="PTHR30438:SF2">
    <property type="entry name" value="MEMBRANE PROTEIN"/>
    <property type="match status" value="1"/>
</dbReference>
<keyword evidence="2" id="KW-1185">Reference proteome</keyword>
<comment type="caution">
    <text evidence="1">The sequence shown here is derived from an EMBL/GenBank/DDBJ whole genome shotgun (WGS) entry which is preliminary data.</text>
</comment>
<dbReference type="Proteomes" id="UP000239089">
    <property type="component" value="Unassembled WGS sequence"/>
</dbReference>
<dbReference type="OrthoDB" id="9778236at2"/>
<organism evidence="1 2">
    <name type="scientific">Rhodoblastus sphagnicola</name>
    <dbReference type="NCBI Taxonomy" id="333368"/>
    <lineage>
        <taxon>Bacteria</taxon>
        <taxon>Pseudomonadati</taxon>
        <taxon>Pseudomonadota</taxon>
        <taxon>Alphaproteobacteria</taxon>
        <taxon>Hyphomicrobiales</taxon>
        <taxon>Rhodoblastaceae</taxon>
        <taxon>Rhodoblastus</taxon>
    </lineage>
</organism>
<dbReference type="Gene3D" id="2.40.30.170">
    <property type="match status" value="1"/>
</dbReference>
<evidence type="ECO:0000313" key="2">
    <source>
        <dbReference type="Proteomes" id="UP000239089"/>
    </source>
</evidence>
<dbReference type="RefSeq" id="WP_104508735.1">
    <property type="nucleotide sequence ID" value="NZ_JACIGC010000025.1"/>
</dbReference>
<dbReference type="Gene3D" id="1.10.287.470">
    <property type="entry name" value="Helix hairpin bin"/>
    <property type="match status" value="1"/>
</dbReference>
<name>A0A2S6N4E9_9HYPH</name>
<dbReference type="Gene3D" id="2.40.50.100">
    <property type="match status" value="1"/>
</dbReference>
<evidence type="ECO:0000313" key="1">
    <source>
        <dbReference type="EMBL" id="PPQ29478.1"/>
    </source>
</evidence>
<dbReference type="PANTHER" id="PTHR30438">
    <property type="entry name" value="36 KDA ANTIGEN-RELATED"/>
    <property type="match status" value="1"/>
</dbReference>
<dbReference type="SUPFAM" id="SSF111369">
    <property type="entry name" value="HlyD-like secretion proteins"/>
    <property type="match status" value="1"/>
</dbReference>
<dbReference type="EMBL" id="NHSJ01000092">
    <property type="protein sequence ID" value="PPQ29478.1"/>
    <property type="molecule type" value="Genomic_DNA"/>
</dbReference>
<dbReference type="GO" id="GO:0055085">
    <property type="term" value="P:transmembrane transport"/>
    <property type="evidence" value="ECO:0007669"/>
    <property type="project" value="InterPro"/>
</dbReference>
<protein>
    <submittedName>
        <fullName evidence="1">Secretion protein HylD</fullName>
    </submittedName>
</protein>
<dbReference type="GO" id="GO:0005886">
    <property type="term" value="C:plasma membrane"/>
    <property type="evidence" value="ECO:0007669"/>
    <property type="project" value="TreeGrafter"/>
</dbReference>
<sequence>MTEQHSGEDVEIATPAAAPARDVVVVPPAKPVVEHHPASRARVWMQRLLILALVGAGAGLLYWQTHRIAPLPAWIVYGNGRLEADPIDIATKFAGRLAELRADEGDKVVSGQIVAVMDTRDLAQNLKRDEAQVEQAQRAVDEARASLVQAQSATRLAEQELSRTQKLVKSGYATRELLDQRQQALASAHAAQEAADHRVSQASQALTAARHDAELVRVNIADNTLVAPRDGRIQYRLANVGEVLAVGGKVFTMLDTSYVYMDVYLPTLQADRVKIGAQARIVLDAYPDRPIPAKVSFLADQAQFTPKMVETKSDRDRMMFRVRVKIDADRARDHAEAVRSGLPGLAYVKLDDKQDWPEALKGAGR</sequence>
<dbReference type="AlphaFoldDB" id="A0A2S6N4E9"/>
<proteinExistence type="predicted"/>
<reference evidence="1 2" key="1">
    <citation type="journal article" date="2018" name="Arch. Microbiol.">
        <title>New insights into the metabolic potential of the phototrophic purple bacterium Rhodopila globiformis DSM 161(T) from its draft genome sequence and evidence for a vanadium-dependent nitrogenase.</title>
        <authorList>
            <person name="Imhoff J.F."/>
            <person name="Rahn T."/>
            <person name="Kunzel S."/>
            <person name="Neulinger S.C."/>
        </authorList>
    </citation>
    <scope>NUCLEOTIDE SEQUENCE [LARGE SCALE GENOMIC DNA]</scope>
    <source>
        <strain evidence="1 2">DSM 16996</strain>
    </source>
</reference>
<gene>
    <name evidence="1" type="ORF">CCR94_15350</name>
</gene>